<gene>
    <name evidence="2" type="ORF">GCM10023191_099640</name>
</gene>
<feature type="domain" description="VOC" evidence="1">
    <location>
        <begin position="4"/>
        <end position="124"/>
    </location>
</feature>
<protein>
    <submittedName>
        <fullName evidence="2">VOC family protein</fullName>
    </submittedName>
</protein>
<evidence type="ECO:0000313" key="2">
    <source>
        <dbReference type="EMBL" id="GAA4521330.1"/>
    </source>
</evidence>
<evidence type="ECO:0000259" key="1">
    <source>
        <dbReference type="PROSITE" id="PS51819"/>
    </source>
</evidence>
<organism evidence="2 3">
    <name type="scientific">Actinoallomurus oryzae</name>
    <dbReference type="NCBI Taxonomy" id="502180"/>
    <lineage>
        <taxon>Bacteria</taxon>
        <taxon>Bacillati</taxon>
        <taxon>Actinomycetota</taxon>
        <taxon>Actinomycetes</taxon>
        <taxon>Streptosporangiales</taxon>
        <taxon>Thermomonosporaceae</taxon>
        <taxon>Actinoallomurus</taxon>
    </lineage>
</organism>
<proteinExistence type="predicted"/>
<dbReference type="InterPro" id="IPR029068">
    <property type="entry name" value="Glyas_Bleomycin-R_OHBP_Dase"/>
</dbReference>
<dbReference type="InterPro" id="IPR037523">
    <property type="entry name" value="VOC_core"/>
</dbReference>
<accession>A0ABP8R8Z9</accession>
<evidence type="ECO:0000313" key="3">
    <source>
        <dbReference type="Proteomes" id="UP001500503"/>
    </source>
</evidence>
<comment type="caution">
    <text evidence="2">The sequence shown here is derived from an EMBL/GenBank/DDBJ whole genome shotgun (WGS) entry which is preliminary data.</text>
</comment>
<dbReference type="Proteomes" id="UP001500503">
    <property type="component" value="Unassembled WGS sequence"/>
</dbReference>
<name>A0ABP8R8Z9_9ACTN</name>
<dbReference type="PROSITE" id="PS51819">
    <property type="entry name" value="VOC"/>
    <property type="match status" value="1"/>
</dbReference>
<dbReference type="SUPFAM" id="SSF54593">
    <property type="entry name" value="Glyoxalase/Bleomycin resistance protein/Dihydroxybiphenyl dioxygenase"/>
    <property type="match status" value="1"/>
</dbReference>
<reference evidence="3" key="1">
    <citation type="journal article" date="2019" name="Int. J. Syst. Evol. Microbiol.">
        <title>The Global Catalogue of Microorganisms (GCM) 10K type strain sequencing project: providing services to taxonomists for standard genome sequencing and annotation.</title>
        <authorList>
            <consortium name="The Broad Institute Genomics Platform"/>
            <consortium name="The Broad Institute Genome Sequencing Center for Infectious Disease"/>
            <person name="Wu L."/>
            <person name="Ma J."/>
        </authorList>
    </citation>
    <scope>NUCLEOTIDE SEQUENCE [LARGE SCALE GENOMIC DNA]</scope>
    <source>
        <strain evidence="3">JCM 17933</strain>
    </source>
</reference>
<dbReference type="EMBL" id="BAABHF010000069">
    <property type="protein sequence ID" value="GAA4521330.1"/>
    <property type="molecule type" value="Genomic_DNA"/>
</dbReference>
<dbReference type="Gene3D" id="3.10.180.10">
    <property type="entry name" value="2,3-Dihydroxybiphenyl 1,2-Dioxygenase, domain 1"/>
    <property type="match status" value="1"/>
</dbReference>
<dbReference type="RefSeq" id="WP_345475675.1">
    <property type="nucleotide sequence ID" value="NZ_BAABHF010000069.1"/>
</dbReference>
<keyword evidence="3" id="KW-1185">Reference proteome</keyword>
<sequence length="126" mass="13382">MPVVLNHLIVPASDRRASAAFLADLLGLPAPAPDADAGPFSPVRINGDLTFDFDDRRGATPGHYAFLVDDATFDGVLTRLRRAPGIAFGSGPANGWDRQVNHLGGGRGVYVRDPDGHSYELFTAVP</sequence>
<dbReference type="CDD" id="cd08351">
    <property type="entry name" value="ChaP_like"/>
    <property type="match status" value="1"/>
</dbReference>